<dbReference type="Pfam" id="PF00856">
    <property type="entry name" value="SET"/>
    <property type="match status" value="1"/>
</dbReference>
<proteinExistence type="predicted"/>
<reference evidence="11" key="1">
    <citation type="submission" date="2018-04" db="EMBL/GenBank/DDBJ databases">
        <authorList>
            <person name="Go L.Y."/>
            <person name="Mitchell J.A."/>
        </authorList>
    </citation>
    <scope>NUCLEOTIDE SEQUENCE</scope>
    <source>
        <tissue evidence="11">Whole organism</tissue>
    </source>
</reference>
<evidence type="ECO:0000313" key="12">
    <source>
        <dbReference type="EMBL" id="SSX31189.1"/>
    </source>
</evidence>
<reference evidence="12" key="2">
    <citation type="submission" date="2018-07" db="EMBL/GenBank/DDBJ databases">
        <authorList>
            <person name="Quirk P.G."/>
            <person name="Krulwich T.A."/>
        </authorList>
    </citation>
    <scope>NUCLEOTIDE SEQUENCE</scope>
</reference>
<evidence type="ECO:0000256" key="7">
    <source>
        <dbReference type="ARBA" id="ARBA00022833"/>
    </source>
</evidence>
<dbReference type="GO" id="GO:0005634">
    <property type="term" value="C:nucleus"/>
    <property type="evidence" value="ECO:0007669"/>
    <property type="project" value="InterPro"/>
</dbReference>
<comment type="subcellular location">
    <subcellularLocation>
        <location evidence="1">Chromosome</location>
    </subcellularLocation>
</comment>
<dbReference type="InterPro" id="IPR003616">
    <property type="entry name" value="Post-SET_dom"/>
</dbReference>
<dbReference type="Gene3D" id="2.170.270.10">
    <property type="entry name" value="SET domain"/>
    <property type="match status" value="1"/>
</dbReference>
<evidence type="ECO:0000256" key="3">
    <source>
        <dbReference type="ARBA" id="ARBA00022603"/>
    </source>
</evidence>
<dbReference type="PROSITE" id="PS50868">
    <property type="entry name" value="POST_SET"/>
    <property type="match status" value="1"/>
</dbReference>
<protein>
    <submittedName>
        <fullName evidence="11">CSON003414 protein</fullName>
    </submittedName>
</protein>
<keyword evidence="4" id="KW-0808">Transferase</keyword>
<dbReference type="AlphaFoldDB" id="A0A336L2N0"/>
<keyword evidence="5" id="KW-0949">S-adenosyl-L-methionine</keyword>
<evidence type="ECO:0000259" key="8">
    <source>
        <dbReference type="PROSITE" id="PS50280"/>
    </source>
</evidence>
<dbReference type="GO" id="GO:0008170">
    <property type="term" value="F:N-methyltransferase activity"/>
    <property type="evidence" value="ECO:0007669"/>
    <property type="project" value="UniProtKB-ARBA"/>
</dbReference>
<dbReference type="PROSITE" id="PS50280">
    <property type="entry name" value="SET"/>
    <property type="match status" value="1"/>
</dbReference>
<dbReference type="GO" id="GO:0032259">
    <property type="term" value="P:methylation"/>
    <property type="evidence" value="ECO:0007669"/>
    <property type="project" value="UniProtKB-KW"/>
</dbReference>
<gene>
    <name evidence="11" type="primary">CSON003414</name>
</gene>
<evidence type="ECO:0000256" key="6">
    <source>
        <dbReference type="ARBA" id="ARBA00022723"/>
    </source>
</evidence>
<dbReference type="PROSITE" id="PS50867">
    <property type="entry name" value="PRE_SET"/>
    <property type="match status" value="1"/>
</dbReference>
<dbReference type="PANTHER" id="PTHR46223:SF3">
    <property type="entry name" value="HISTONE-LYSINE N-METHYLTRANSFERASE SET-23"/>
    <property type="match status" value="1"/>
</dbReference>
<sequence>MFNTDIYEHFDASITYIIENELQDNDQTTDFDLLEKEFEAQILKNCKCSEGDCTTEKCHHGSNYIWNEKYKEIVLNPSRKSKDVIYECNSLCECSFDCRNRLVVFGPRKDLEIVNLGKKGKGLITKKFIPRGAFICEYAGELLTKSEAMKRNKINDDHGHMNYIVCLNELSDSKSKTENLQTFIDPSKRGNIGRYLNHSCDPNCMVVSVRIDSPIPKLAFFALKDIAAGEELTFHYGGGSTNTENSLKSKECLCQSSNCAGILPNWNY</sequence>
<dbReference type="GO" id="GO:0008757">
    <property type="term" value="F:S-adenosylmethionine-dependent methyltransferase activity"/>
    <property type="evidence" value="ECO:0007669"/>
    <property type="project" value="UniProtKB-ARBA"/>
</dbReference>
<dbReference type="InterPro" id="IPR007728">
    <property type="entry name" value="Pre-SET_dom"/>
</dbReference>
<dbReference type="SUPFAM" id="SSF82199">
    <property type="entry name" value="SET domain"/>
    <property type="match status" value="1"/>
</dbReference>
<dbReference type="EMBL" id="UFQT01001617">
    <property type="protein sequence ID" value="SSX31189.1"/>
    <property type="molecule type" value="Genomic_DNA"/>
</dbReference>
<keyword evidence="7" id="KW-0862">Zinc</keyword>
<feature type="domain" description="Post-SET" evidence="10">
    <location>
        <begin position="248"/>
        <end position="264"/>
    </location>
</feature>
<dbReference type="SMART" id="SM00317">
    <property type="entry name" value="SET"/>
    <property type="match status" value="1"/>
</dbReference>
<evidence type="ECO:0000313" key="11">
    <source>
        <dbReference type="EMBL" id="SSX11622.1"/>
    </source>
</evidence>
<accession>A0A336L2N0</accession>
<dbReference type="VEuPathDB" id="VectorBase:CSON003414"/>
<dbReference type="InterPro" id="IPR001214">
    <property type="entry name" value="SET_dom"/>
</dbReference>
<dbReference type="PANTHER" id="PTHR46223">
    <property type="entry name" value="HISTONE-LYSINE N-METHYLTRANSFERASE SUV39H"/>
    <property type="match status" value="1"/>
</dbReference>
<evidence type="ECO:0000256" key="2">
    <source>
        <dbReference type="ARBA" id="ARBA00022454"/>
    </source>
</evidence>
<dbReference type="InterPro" id="IPR046341">
    <property type="entry name" value="SET_dom_sf"/>
</dbReference>
<dbReference type="OMA" id="VDSMVPK"/>
<dbReference type="GO" id="GO:0005694">
    <property type="term" value="C:chromosome"/>
    <property type="evidence" value="ECO:0007669"/>
    <property type="project" value="UniProtKB-SubCell"/>
</dbReference>
<dbReference type="InterPro" id="IPR050973">
    <property type="entry name" value="H3K9_Histone-Lys_N-MTase"/>
</dbReference>
<organism evidence="11">
    <name type="scientific">Culicoides sonorensis</name>
    <name type="common">Biting midge</name>
    <dbReference type="NCBI Taxonomy" id="179676"/>
    <lineage>
        <taxon>Eukaryota</taxon>
        <taxon>Metazoa</taxon>
        <taxon>Ecdysozoa</taxon>
        <taxon>Arthropoda</taxon>
        <taxon>Hexapoda</taxon>
        <taxon>Insecta</taxon>
        <taxon>Pterygota</taxon>
        <taxon>Neoptera</taxon>
        <taxon>Endopterygota</taxon>
        <taxon>Diptera</taxon>
        <taxon>Nematocera</taxon>
        <taxon>Chironomoidea</taxon>
        <taxon>Ceratopogonidae</taxon>
        <taxon>Ceratopogoninae</taxon>
        <taxon>Culicoides</taxon>
        <taxon>Monoculicoides</taxon>
    </lineage>
</organism>
<dbReference type="GO" id="GO:0042054">
    <property type="term" value="F:histone methyltransferase activity"/>
    <property type="evidence" value="ECO:0007669"/>
    <property type="project" value="InterPro"/>
</dbReference>
<dbReference type="Pfam" id="PF05033">
    <property type="entry name" value="Pre-SET"/>
    <property type="match status" value="1"/>
</dbReference>
<keyword evidence="3" id="KW-0489">Methyltransferase</keyword>
<feature type="domain" description="SET" evidence="8">
    <location>
        <begin position="109"/>
        <end position="237"/>
    </location>
</feature>
<evidence type="ECO:0000259" key="9">
    <source>
        <dbReference type="PROSITE" id="PS50867"/>
    </source>
</evidence>
<evidence type="ECO:0000256" key="1">
    <source>
        <dbReference type="ARBA" id="ARBA00004286"/>
    </source>
</evidence>
<dbReference type="EMBL" id="UFQS01001617">
    <property type="protein sequence ID" value="SSX11622.1"/>
    <property type="molecule type" value="Genomic_DNA"/>
</dbReference>
<evidence type="ECO:0000256" key="5">
    <source>
        <dbReference type="ARBA" id="ARBA00022691"/>
    </source>
</evidence>
<feature type="domain" description="Pre-SET" evidence="9">
    <location>
        <begin position="44"/>
        <end position="106"/>
    </location>
</feature>
<keyword evidence="2" id="KW-0158">Chromosome</keyword>
<keyword evidence="6" id="KW-0479">Metal-binding</keyword>
<name>A0A336L2N0_CULSO</name>
<evidence type="ECO:0000256" key="4">
    <source>
        <dbReference type="ARBA" id="ARBA00022679"/>
    </source>
</evidence>
<evidence type="ECO:0000259" key="10">
    <source>
        <dbReference type="PROSITE" id="PS50868"/>
    </source>
</evidence>
<dbReference type="GO" id="GO:0008270">
    <property type="term" value="F:zinc ion binding"/>
    <property type="evidence" value="ECO:0007669"/>
    <property type="project" value="InterPro"/>
</dbReference>